<dbReference type="AlphaFoldDB" id="A0A2T0TCF1"/>
<keyword evidence="2" id="KW-1185">Reference proteome</keyword>
<protein>
    <submittedName>
        <fullName evidence="1">Uncharacterized protein</fullName>
    </submittedName>
</protein>
<comment type="caution">
    <text evidence="1">The sequence shown here is derived from an EMBL/GenBank/DDBJ whole genome shotgun (WGS) entry which is preliminary data.</text>
</comment>
<reference evidence="1 2" key="1">
    <citation type="submission" date="2018-03" db="EMBL/GenBank/DDBJ databases">
        <title>Genomic Encyclopedia of Archaeal and Bacterial Type Strains, Phase II (KMG-II): from individual species to whole genera.</title>
        <authorList>
            <person name="Goeker M."/>
        </authorList>
    </citation>
    <scope>NUCLEOTIDE SEQUENCE [LARGE SCALE GENOMIC DNA]</scope>
    <source>
        <strain evidence="1 2">DSM 44720</strain>
    </source>
</reference>
<name>A0A2T0TCF1_9PSEU</name>
<accession>A0A2T0TCF1</accession>
<evidence type="ECO:0000313" key="1">
    <source>
        <dbReference type="EMBL" id="PRY43308.1"/>
    </source>
</evidence>
<sequence length="47" mass="5049">MTQFATPIYARTACINSHNGKHLQPPQFDPGKRMTFALRGTSGTGAA</sequence>
<dbReference type="RefSeq" id="WP_170155797.1">
    <property type="nucleotide sequence ID" value="NZ_PVTF01000003.1"/>
</dbReference>
<dbReference type="Proteomes" id="UP000239494">
    <property type="component" value="Unassembled WGS sequence"/>
</dbReference>
<proteinExistence type="predicted"/>
<evidence type="ECO:0000313" key="2">
    <source>
        <dbReference type="Proteomes" id="UP000239494"/>
    </source>
</evidence>
<gene>
    <name evidence="1" type="ORF">CLV43_10348</name>
</gene>
<dbReference type="EMBL" id="PVTF01000003">
    <property type="protein sequence ID" value="PRY43308.1"/>
    <property type="molecule type" value="Genomic_DNA"/>
</dbReference>
<organism evidence="1 2">
    <name type="scientific">Umezawaea tangerina</name>
    <dbReference type="NCBI Taxonomy" id="84725"/>
    <lineage>
        <taxon>Bacteria</taxon>
        <taxon>Bacillati</taxon>
        <taxon>Actinomycetota</taxon>
        <taxon>Actinomycetes</taxon>
        <taxon>Pseudonocardiales</taxon>
        <taxon>Pseudonocardiaceae</taxon>
        <taxon>Umezawaea</taxon>
    </lineage>
</organism>